<reference evidence="2" key="1">
    <citation type="journal article" date="2019" name="Int. J. Syst. Evol. Microbiol.">
        <title>The Global Catalogue of Microorganisms (GCM) 10K type strain sequencing project: providing services to taxonomists for standard genome sequencing and annotation.</title>
        <authorList>
            <consortium name="The Broad Institute Genomics Platform"/>
            <consortium name="The Broad Institute Genome Sequencing Center for Infectious Disease"/>
            <person name="Wu L."/>
            <person name="Ma J."/>
        </authorList>
    </citation>
    <scope>NUCLEOTIDE SEQUENCE [LARGE SCALE GENOMIC DNA]</scope>
    <source>
        <strain evidence="2">JCM 17705</strain>
    </source>
</reference>
<gene>
    <name evidence="1" type="ORF">GCM10023149_46900</name>
</gene>
<organism evidence="1 2">
    <name type="scientific">Mucilaginibacter gynuensis</name>
    <dbReference type="NCBI Taxonomy" id="1302236"/>
    <lineage>
        <taxon>Bacteria</taxon>
        <taxon>Pseudomonadati</taxon>
        <taxon>Bacteroidota</taxon>
        <taxon>Sphingobacteriia</taxon>
        <taxon>Sphingobacteriales</taxon>
        <taxon>Sphingobacteriaceae</taxon>
        <taxon>Mucilaginibacter</taxon>
    </lineage>
</organism>
<name>A0ABP8HCP9_9SPHI</name>
<comment type="caution">
    <text evidence="1">The sequence shown here is derived from an EMBL/GenBank/DDBJ whole genome shotgun (WGS) entry which is preliminary data.</text>
</comment>
<proteinExistence type="predicted"/>
<keyword evidence="2" id="KW-1185">Reference proteome</keyword>
<dbReference type="EMBL" id="BAABFT010000019">
    <property type="protein sequence ID" value="GAA4337459.1"/>
    <property type="molecule type" value="Genomic_DNA"/>
</dbReference>
<evidence type="ECO:0000313" key="2">
    <source>
        <dbReference type="Proteomes" id="UP001500582"/>
    </source>
</evidence>
<accession>A0ABP8HCP9</accession>
<dbReference type="RefSeq" id="WP_345213637.1">
    <property type="nucleotide sequence ID" value="NZ_BAABFT010000019.1"/>
</dbReference>
<protein>
    <submittedName>
        <fullName evidence="1">Uncharacterized protein</fullName>
    </submittedName>
</protein>
<sequence>MALLFILKSQKDIDILKETLAKRPSKKGFDAKRFSGIFSLEQEPLVIQHKLRSEWNDLR</sequence>
<evidence type="ECO:0000313" key="1">
    <source>
        <dbReference type="EMBL" id="GAA4337459.1"/>
    </source>
</evidence>
<dbReference type="Proteomes" id="UP001500582">
    <property type="component" value="Unassembled WGS sequence"/>
</dbReference>